<gene>
    <name evidence="2" type="ORF">GPUN_2705</name>
</gene>
<dbReference type="PANTHER" id="PTHR39434">
    <property type="match status" value="1"/>
</dbReference>
<evidence type="ECO:0000313" key="2">
    <source>
        <dbReference type="EMBL" id="GAB56819.1"/>
    </source>
</evidence>
<feature type="domain" description="Glyoxalase/fosfomycin resistance/dioxygenase" evidence="1">
    <location>
        <begin position="6"/>
        <end position="126"/>
    </location>
</feature>
<dbReference type="AlphaFoldDB" id="H5TFD9"/>
<evidence type="ECO:0000313" key="3">
    <source>
        <dbReference type="Proteomes" id="UP000053586"/>
    </source>
</evidence>
<dbReference type="Pfam" id="PF00903">
    <property type="entry name" value="Glyoxalase"/>
    <property type="match status" value="1"/>
</dbReference>
<sequence length="138" mass="15845">MTFPFHLAIPVNNLNDAAHFYGQVLACEQGRSDKHWIDWNFFGHQLVTHLVDTMPKCVAPNEVDNKSVPVPHFGVLVDEEVWLQVIDKIRAHNIPFQLEPYIRFKGKTGEQGTFFLFDPAGNALEFKYFNDPTQIFAV</sequence>
<dbReference type="InterPro" id="IPR004360">
    <property type="entry name" value="Glyas_Fos-R_dOase_dom"/>
</dbReference>
<dbReference type="GO" id="GO:0051213">
    <property type="term" value="F:dioxygenase activity"/>
    <property type="evidence" value="ECO:0007669"/>
    <property type="project" value="UniProtKB-KW"/>
</dbReference>
<dbReference type="eggNOG" id="COG3565">
    <property type="taxonomic scope" value="Bacteria"/>
</dbReference>
<dbReference type="Proteomes" id="UP000053586">
    <property type="component" value="Unassembled WGS sequence"/>
</dbReference>
<reference evidence="2 3" key="2">
    <citation type="journal article" date="2017" name="Antonie Van Leeuwenhoek">
        <title>Rhizobium rhizosphaerae sp. nov., a novel species isolated from rice rhizosphere.</title>
        <authorList>
            <person name="Zhao J.J."/>
            <person name="Zhang J."/>
            <person name="Zhang R.J."/>
            <person name="Zhang C.W."/>
            <person name="Yin H.Q."/>
            <person name="Zhang X.X."/>
        </authorList>
    </citation>
    <scope>NUCLEOTIDE SEQUENCE [LARGE SCALE GENOMIC DNA]</scope>
    <source>
        <strain evidence="2 3">ACAM 611</strain>
    </source>
</reference>
<accession>H5TFD9</accession>
<dbReference type="STRING" id="56804.BAE46_02390"/>
<organism evidence="2 3">
    <name type="scientific">Glaciecola punicea ACAM 611</name>
    <dbReference type="NCBI Taxonomy" id="1121923"/>
    <lineage>
        <taxon>Bacteria</taxon>
        <taxon>Pseudomonadati</taxon>
        <taxon>Pseudomonadota</taxon>
        <taxon>Gammaproteobacteria</taxon>
        <taxon>Alteromonadales</taxon>
        <taxon>Alteromonadaceae</taxon>
        <taxon>Glaciecola</taxon>
    </lineage>
</organism>
<evidence type="ECO:0000259" key="1">
    <source>
        <dbReference type="Pfam" id="PF00903"/>
    </source>
</evidence>
<proteinExistence type="predicted"/>
<protein>
    <submittedName>
        <fullName evidence="2">Probable dioxygenase</fullName>
    </submittedName>
</protein>
<name>H5TFD9_9ALTE</name>
<dbReference type="InterPro" id="IPR029068">
    <property type="entry name" value="Glyas_Bleomycin-R_OHBP_Dase"/>
</dbReference>
<dbReference type="SUPFAM" id="SSF54593">
    <property type="entry name" value="Glyoxalase/Bleomycin resistance protein/Dihydroxybiphenyl dioxygenase"/>
    <property type="match status" value="1"/>
</dbReference>
<dbReference type="EMBL" id="BAET01000033">
    <property type="protein sequence ID" value="GAB56819.1"/>
    <property type="molecule type" value="Genomic_DNA"/>
</dbReference>
<dbReference type="OrthoDB" id="793940at2"/>
<keyword evidence="2" id="KW-0223">Dioxygenase</keyword>
<comment type="caution">
    <text evidence="2">The sequence shown here is derived from an EMBL/GenBank/DDBJ whole genome shotgun (WGS) entry which is preliminary data.</text>
</comment>
<dbReference type="RefSeq" id="WP_006007383.1">
    <property type="nucleotide sequence ID" value="NZ_BAET01000033.1"/>
</dbReference>
<dbReference type="Gene3D" id="3.10.180.10">
    <property type="entry name" value="2,3-Dihydroxybiphenyl 1,2-Dioxygenase, domain 1"/>
    <property type="match status" value="1"/>
</dbReference>
<keyword evidence="2" id="KW-0560">Oxidoreductase</keyword>
<reference evidence="2 3" key="1">
    <citation type="journal article" date="2012" name="J. Bacteriol.">
        <title>Genome sequence of proteorhodopsin-containing sea ice bacterium Glaciecola punicea ACAM 611T.</title>
        <authorList>
            <person name="Qin Q.-L."/>
            <person name="Xie B.-B."/>
            <person name="Shu Y.-L."/>
            <person name="Rong J.-C."/>
            <person name="Zhao D.-L."/>
            <person name="Zhang X.-Y."/>
            <person name="Chen X.-L."/>
            <person name="Zhou B.-C."/>
            <person name="Zhanga Y.-Z."/>
        </authorList>
    </citation>
    <scope>NUCLEOTIDE SEQUENCE [LARGE SCALE GENOMIC DNA]</scope>
    <source>
        <strain evidence="2 3">ACAM 611</strain>
    </source>
</reference>
<dbReference type="PANTHER" id="PTHR39434:SF1">
    <property type="entry name" value="VOC DOMAIN-CONTAINING PROTEIN"/>
    <property type="match status" value="1"/>
</dbReference>
<keyword evidence="3" id="KW-1185">Reference proteome</keyword>